<evidence type="ECO:0000256" key="6">
    <source>
        <dbReference type="ARBA" id="ARBA00022692"/>
    </source>
</evidence>
<dbReference type="Proteomes" id="UP001195963">
    <property type="component" value="Unassembled WGS sequence"/>
</dbReference>
<protein>
    <recommendedName>
        <fullName evidence="9">Membrane fusion protein (MFP) family protein</fullName>
    </recommendedName>
</protein>
<evidence type="ECO:0000256" key="1">
    <source>
        <dbReference type="ARBA" id="ARBA00004377"/>
    </source>
</evidence>
<dbReference type="PANTHER" id="PTHR30386">
    <property type="entry name" value="MEMBRANE FUSION SUBUNIT OF EMRAB-TOLC MULTIDRUG EFFLUX PUMP"/>
    <property type="match status" value="1"/>
</dbReference>
<dbReference type="Pfam" id="PF26002">
    <property type="entry name" value="Beta-barrel_AprE"/>
    <property type="match status" value="1"/>
</dbReference>
<evidence type="ECO:0000256" key="10">
    <source>
        <dbReference type="SAM" id="Coils"/>
    </source>
</evidence>
<evidence type="ECO:0000313" key="14">
    <source>
        <dbReference type="Proteomes" id="UP001195963"/>
    </source>
</evidence>
<feature type="coiled-coil region" evidence="10">
    <location>
        <begin position="159"/>
        <end position="229"/>
    </location>
</feature>
<evidence type="ECO:0000313" key="13">
    <source>
        <dbReference type="EMBL" id="MBW8186542.1"/>
    </source>
</evidence>
<comment type="subcellular location">
    <subcellularLocation>
        <location evidence="1 9">Cell inner membrane</location>
        <topology evidence="1 9">Single-pass membrane protein</topology>
    </subcellularLocation>
</comment>
<organism evidence="13 14">
    <name type="scientific">Shewanella nanhaiensis</name>
    <dbReference type="NCBI Taxonomy" id="2864872"/>
    <lineage>
        <taxon>Bacteria</taxon>
        <taxon>Pseudomonadati</taxon>
        <taxon>Pseudomonadota</taxon>
        <taxon>Gammaproteobacteria</taxon>
        <taxon>Alteromonadales</taxon>
        <taxon>Shewanellaceae</taxon>
        <taxon>Shewanella</taxon>
    </lineage>
</organism>
<dbReference type="InterPro" id="IPR010129">
    <property type="entry name" value="T1SS_HlyD"/>
</dbReference>
<dbReference type="RefSeq" id="WP_220111781.1">
    <property type="nucleotide sequence ID" value="NZ_JAHZST010000030.1"/>
</dbReference>
<dbReference type="EMBL" id="JAHZST010000030">
    <property type="protein sequence ID" value="MBW8186542.1"/>
    <property type="molecule type" value="Genomic_DNA"/>
</dbReference>
<evidence type="ECO:0000256" key="8">
    <source>
        <dbReference type="ARBA" id="ARBA00023136"/>
    </source>
</evidence>
<keyword evidence="6 9" id="KW-0812">Transmembrane</keyword>
<feature type="domain" description="AprE-like long alpha-helical hairpin" evidence="11">
    <location>
        <begin position="94"/>
        <end position="288"/>
    </location>
</feature>
<gene>
    <name evidence="13" type="ORF">K0625_23270</name>
</gene>
<keyword evidence="10" id="KW-0175">Coiled coil</keyword>
<dbReference type="PROSITE" id="PS00543">
    <property type="entry name" value="HLYD_FAMILY"/>
    <property type="match status" value="1"/>
</dbReference>
<dbReference type="Gene3D" id="2.40.50.100">
    <property type="match status" value="1"/>
</dbReference>
<dbReference type="PANTHER" id="PTHR30386:SF26">
    <property type="entry name" value="TRANSPORT PROTEIN COMB"/>
    <property type="match status" value="1"/>
</dbReference>
<evidence type="ECO:0000259" key="12">
    <source>
        <dbReference type="Pfam" id="PF26002"/>
    </source>
</evidence>
<keyword evidence="8 9" id="KW-0472">Membrane</keyword>
<reference evidence="13 14" key="1">
    <citation type="submission" date="2021-07" db="EMBL/GenBank/DDBJ databases">
        <title>Shewanella sp. nov, isolated from SCS.</title>
        <authorList>
            <person name="Cao W.R."/>
        </authorList>
    </citation>
    <scope>NUCLEOTIDE SEQUENCE [LARGE SCALE GENOMIC DNA]</scope>
    <source>
        <strain evidence="13 14">NR704-98</strain>
    </source>
</reference>
<dbReference type="NCBIfam" id="TIGR01843">
    <property type="entry name" value="type_I_hlyD"/>
    <property type="match status" value="1"/>
</dbReference>
<proteinExistence type="inferred from homology"/>
<name>A0ABS7EA07_9GAMM</name>
<dbReference type="InterPro" id="IPR058982">
    <property type="entry name" value="Beta-barrel_AprE"/>
</dbReference>
<dbReference type="InterPro" id="IPR058781">
    <property type="entry name" value="HH_AprE-like"/>
</dbReference>
<keyword evidence="3 9" id="KW-0813">Transport</keyword>
<evidence type="ECO:0000259" key="11">
    <source>
        <dbReference type="Pfam" id="PF25994"/>
    </source>
</evidence>
<sequence>MSSANLHVKHLEGAKRANRLVIIVLALIISTIVWAHFATLEEVVVGQGQVVPTLAVQQIESLDGGILKQILVKEGENVTAGQALLILDELRFASAFDEAQLNRKALRRQQARLDAELQSVKVDTTAKQWQSKIIITPQPIAVIDEEPSLRSQAIFNSRLSQFHSQLNQAEQAIEQKVQALEEIRITTRAQNNGLKLVRQEIAMTREAVNEGAVAELELLKLERDEIRLQGELSASRAMERQLKAVEGQAIGERLTLALDFRNRAESERNEVINELAGLEESIKTLADRLKRTKIASPIDGKVTNILIRSLGAVVEPGESIMGVVPSDGALIVETRIAPKDIAFVHTGLEATVKFTAYDFVIYGGLKGEVIYVSPDAQQLEDGTTYYEAHIKTDEAELNGWPIISGMQANTDILTGNKTVLNYWLKPLLRAKANALREP</sequence>
<evidence type="ECO:0000256" key="9">
    <source>
        <dbReference type="RuleBase" id="RU365093"/>
    </source>
</evidence>
<keyword evidence="4 9" id="KW-1003">Cell membrane</keyword>
<comment type="similarity">
    <text evidence="2 9">Belongs to the membrane fusion protein (MFP) (TC 8.A.1) family.</text>
</comment>
<keyword evidence="14" id="KW-1185">Reference proteome</keyword>
<dbReference type="InterPro" id="IPR006144">
    <property type="entry name" value="Secretion_HlyD_CS"/>
</dbReference>
<dbReference type="Gene3D" id="2.40.30.170">
    <property type="match status" value="1"/>
</dbReference>
<feature type="coiled-coil region" evidence="10">
    <location>
        <begin position="96"/>
        <end position="123"/>
    </location>
</feature>
<evidence type="ECO:0000256" key="4">
    <source>
        <dbReference type="ARBA" id="ARBA00022475"/>
    </source>
</evidence>
<evidence type="ECO:0000256" key="3">
    <source>
        <dbReference type="ARBA" id="ARBA00022448"/>
    </source>
</evidence>
<dbReference type="PRINTS" id="PR01490">
    <property type="entry name" value="RTXTOXIND"/>
</dbReference>
<accession>A0ABS7EA07</accession>
<keyword evidence="5 9" id="KW-0997">Cell inner membrane</keyword>
<feature type="coiled-coil region" evidence="10">
    <location>
        <begin position="261"/>
        <end position="295"/>
    </location>
</feature>
<evidence type="ECO:0000256" key="2">
    <source>
        <dbReference type="ARBA" id="ARBA00009477"/>
    </source>
</evidence>
<comment type="caution">
    <text evidence="13">The sequence shown here is derived from an EMBL/GenBank/DDBJ whole genome shotgun (WGS) entry which is preliminary data.</text>
</comment>
<dbReference type="InterPro" id="IPR050739">
    <property type="entry name" value="MFP"/>
</dbReference>
<evidence type="ECO:0000256" key="7">
    <source>
        <dbReference type="ARBA" id="ARBA00022989"/>
    </source>
</evidence>
<evidence type="ECO:0000256" key="5">
    <source>
        <dbReference type="ARBA" id="ARBA00022519"/>
    </source>
</evidence>
<dbReference type="Pfam" id="PF25994">
    <property type="entry name" value="HH_AprE"/>
    <property type="match status" value="1"/>
</dbReference>
<feature type="domain" description="AprE-like beta-barrel" evidence="12">
    <location>
        <begin position="330"/>
        <end position="415"/>
    </location>
</feature>
<keyword evidence="7 9" id="KW-1133">Transmembrane helix</keyword>
<feature type="transmembrane region" description="Helical" evidence="9">
    <location>
        <begin position="20"/>
        <end position="37"/>
    </location>
</feature>